<comment type="caution">
    <text evidence="1">The sequence shown here is derived from an EMBL/GenBank/DDBJ whole genome shotgun (WGS) entry which is preliminary data.</text>
</comment>
<dbReference type="EMBL" id="BSXS01010137">
    <property type="protein sequence ID" value="GME97490.1"/>
    <property type="molecule type" value="Genomic_DNA"/>
</dbReference>
<sequence>MRLCYQIMMIHPPPQLTPPFPYNNHSQTPQINTTMSLVKYTTSKSLLKSFLPVTATIYRHSRLLSSRKNLSVATKRYASTITTPNDPKLVNLLARLEKFDKESDIFHQLDDLYLLTQRKGFFNLNSNNLEFLSNSAKINVNYTNLYNFNNLNQLVSNQYSNMLLLPPSSSSAMPSFGALSDPLGSNIPGLTSFNDNAFANGLQLSRNTPVDKYLKLLNNLAKNDVELKSNIDKVLKSFDKEDDFFFNYVLQFWINGKNFNKSKVKKHQDEINAHNQNNLGI</sequence>
<protein>
    <submittedName>
        <fullName evidence="1">Unnamed protein product</fullName>
    </submittedName>
</protein>
<keyword evidence="2" id="KW-1185">Reference proteome</keyword>
<name>A0ACB5TXJ8_AMBMO</name>
<evidence type="ECO:0000313" key="1">
    <source>
        <dbReference type="EMBL" id="GME97490.1"/>
    </source>
</evidence>
<gene>
    <name evidence="1" type="ORF">Amon02_001025200</name>
</gene>
<reference evidence="1" key="1">
    <citation type="submission" date="2023-04" db="EMBL/GenBank/DDBJ databases">
        <title>Ambrosiozyma monospora NBRC 10751.</title>
        <authorList>
            <person name="Ichikawa N."/>
            <person name="Sato H."/>
            <person name="Tonouchi N."/>
        </authorList>
    </citation>
    <scope>NUCLEOTIDE SEQUENCE</scope>
    <source>
        <strain evidence="1">NBRC 10751</strain>
    </source>
</reference>
<organism evidence="1 2">
    <name type="scientific">Ambrosiozyma monospora</name>
    <name type="common">Yeast</name>
    <name type="synonym">Endomycopsis monosporus</name>
    <dbReference type="NCBI Taxonomy" id="43982"/>
    <lineage>
        <taxon>Eukaryota</taxon>
        <taxon>Fungi</taxon>
        <taxon>Dikarya</taxon>
        <taxon>Ascomycota</taxon>
        <taxon>Saccharomycotina</taxon>
        <taxon>Pichiomycetes</taxon>
        <taxon>Pichiales</taxon>
        <taxon>Pichiaceae</taxon>
        <taxon>Ambrosiozyma</taxon>
    </lineage>
</organism>
<accession>A0ACB5TXJ8</accession>
<dbReference type="Proteomes" id="UP001165064">
    <property type="component" value="Unassembled WGS sequence"/>
</dbReference>
<evidence type="ECO:0000313" key="2">
    <source>
        <dbReference type="Proteomes" id="UP001165064"/>
    </source>
</evidence>
<proteinExistence type="predicted"/>